<reference evidence="4 5" key="1">
    <citation type="submission" date="2019-03" db="EMBL/GenBank/DDBJ databases">
        <title>Sequencing the genomes of 1000 actinobacteria strains.</title>
        <authorList>
            <person name="Klenk H.-P."/>
        </authorList>
    </citation>
    <scope>NUCLEOTIDE SEQUENCE [LARGE SCALE GENOMIC DNA]</scope>
    <source>
        <strain evidence="4 5">DSM 18936</strain>
    </source>
</reference>
<evidence type="ECO:0000259" key="3">
    <source>
        <dbReference type="Pfam" id="PF08669"/>
    </source>
</evidence>
<feature type="domain" description="GCVT N-terminal" evidence="2">
    <location>
        <begin position="34"/>
        <end position="283"/>
    </location>
</feature>
<feature type="binding site" evidence="1">
    <location>
        <position position="220"/>
    </location>
    <ligand>
        <name>substrate</name>
    </ligand>
</feature>
<evidence type="ECO:0000259" key="2">
    <source>
        <dbReference type="Pfam" id="PF01571"/>
    </source>
</evidence>
<feature type="domain" description="Aminomethyltransferase C-terminal" evidence="3">
    <location>
        <begin position="305"/>
        <end position="384"/>
    </location>
</feature>
<name>A0A4R7HVU9_9ACTN</name>
<dbReference type="SUPFAM" id="SSF103025">
    <property type="entry name" value="Folate-binding domain"/>
    <property type="match status" value="1"/>
</dbReference>
<evidence type="ECO:0000256" key="1">
    <source>
        <dbReference type="PIRSR" id="PIRSR006487-1"/>
    </source>
</evidence>
<accession>A0A4R7HVU9</accession>
<dbReference type="Proteomes" id="UP000294558">
    <property type="component" value="Unassembled WGS sequence"/>
</dbReference>
<dbReference type="GO" id="GO:0008168">
    <property type="term" value="F:methyltransferase activity"/>
    <property type="evidence" value="ECO:0007669"/>
    <property type="project" value="UniProtKB-KW"/>
</dbReference>
<dbReference type="InterPro" id="IPR028896">
    <property type="entry name" value="GcvT/YgfZ/DmdA"/>
</dbReference>
<gene>
    <name evidence="4" type="ORF">BDK89_0194</name>
</gene>
<dbReference type="PIRSF" id="PIRSF006487">
    <property type="entry name" value="GcvT"/>
    <property type="match status" value="1"/>
</dbReference>
<dbReference type="GO" id="GO:0032259">
    <property type="term" value="P:methylation"/>
    <property type="evidence" value="ECO:0007669"/>
    <property type="project" value="UniProtKB-KW"/>
</dbReference>
<proteinExistence type="predicted"/>
<dbReference type="InterPro" id="IPR006222">
    <property type="entry name" value="GCVT_N"/>
</dbReference>
<dbReference type="InterPro" id="IPR013977">
    <property type="entry name" value="GcvT_C"/>
</dbReference>
<organism evidence="4 5">
    <name type="scientific">Ilumatobacter fluminis</name>
    <dbReference type="NCBI Taxonomy" id="467091"/>
    <lineage>
        <taxon>Bacteria</taxon>
        <taxon>Bacillati</taxon>
        <taxon>Actinomycetota</taxon>
        <taxon>Acidimicrobiia</taxon>
        <taxon>Acidimicrobiales</taxon>
        <taxon>Ilumatobacteraceae</taxon>
        <taxon>Ilumatobacter</taxon>
    </lineage>
</organism>
<protein>
    <submittedName>
        <fullName evidence="4">Aminomethyltransferase</fullName>
    </submittedName>
</protein>
<dbReference type="AlphaFoldDB" id="A0A4R7HVU9"/>
<keyword evidence="4" id="KW-0489">Methyltransferase</keyword>
<dbReference type="PANTHER" id="PTHR43757">
    <property type="entry name" value="AMINOMETHYLTRANSFERASE"/>
    <property type="match status" value="1"/>
</dbReference>
<dbReference type="InterPro" id="IPR027266">
    <property type="entry name" value="TrmE/GcvT-like"/>
</dbReference>
<keyword evidence="4" id="KW-0808">Transferase</keyword>
<dbReference type="Pfam" id="PF08669">
    <property type="entry name" value="GCV_T_C"/>
    <property type="match status" value="1"/>
</dbReference>
<evidence type="ECO:0000313" key="5">
    <source>
        <dbReference type="Proteomes" id="UP000294558"/>
    </source>
</evidence>
<dbReference type="Gene3D" id="3.30.1360.120">
    <property type="entry name" value="Probable tRNA modification gtpase trme, domain 1"/>
    <property type="match status" value="1"/>
</dbReference>
<dbReference type="SUPFAM" id="SSF101790">
    <property type="entry name" value="Aminomethyltransferase beta-barrel domain"/>
    <property type="match status" value="1"/>
</dbReference>
<sequence>MTGTPERVTTSVPDLVAAIGPRVRTSPFFPATVRAGVTAVSTYNHMWLPMSYGDPEREYERLTTGVSMWDVAAQRHTEVSGPDADAVVELVTAVDTSDTDRCRAIYAPMCDHDGRLINDPVLFHWHDGTWRFSISDSDVRLWLQAIIRAHEFRAQVAELDTATLAIQGPKAGDVIDALGFGWFDELDQFEQRPTPMRLDDGPAVEVVVSKSGWSTQGGCEIFLDDATRAVDLWNTVSAAGEPFDIGPGAPNATERIENVLLSYGTDTGYDADPIELGLTDHLDLDRPDFIGQAALRRIRDDGPKRRLRGVVIDGDDIGVLQQPVPFTIGGDRVGLLRAATHSPRFESNIGLALLDASCTPGDVGSVELDDGQRTARLVELPFADSLED</sequence>
<dbReference type="Pfam" id="PF01571">
    <property type="entry name" value="GCV_T"/>
    <property type="match status" value="1"/>
</dbReference>
<dbReference type="InterPro" id="IPR029043">
    <property type="entry name" value="GcvT/YgfZ_C"/>
</dbReference>
<dbReference type="PANTHER" id="PTHR43757:SF2">
    <property type="entry name" value="AMINOMETHYLTRANSFERASE, MITOCHONDRIAL"/>
    <property type="match status" value="1"/>
</dbReference>
<dbReference type="EMBL" id="SOAU01000001">
    <property type="protein sequence ID" value="TDT14639.1"/>
    <property type="molecule type" value="Genomic_DNA"/>
</dbReference>
<keyword evidence="5" id="KW-1185">Reference proteome</keyword>
<comment type="caution">
    <text evidence="4">The sequence shown here is derived from an EMBL/GenBank/DDBJ whole genome shotgun (WGS) entry which is preliminary data.</text>
</comment>
<evidence type="ECO:0000313" key="4">
    <source>
        <dbReference type="EMBL" id="TDT14639.1"/>
    </source>
</evidence>